<reference evidence="3 4" key="1">
    <citation type="submission" date="2020-04" db="EMBL/GenBank/DDBJ databases">
        <authorList>
            <person name="Wallbank WR R."/>
            <person name="Pardo Diaz C."/>
            <person name="Kozak K."/>
            <person name="Martin S."/>
            <person name="Jiggins C."/>
            <person name="Moest M."/>
            <person name="Warren A I."/>
            <person name="Byers J.R.P. K."/>
            <person name="Montejo-Kovacevich G."/>
            <person name="Yen C E."/>
        </authorList>
    </citation>
    <scope>NUCLEOTIDE SEQUENCE [LARGE SCALE GENOMIC DNA]</scope>
</reference>
<keyword evidence="1" id="KW-0812">Transmembrane</keyword>
<evidence type="ECO:0000256" key="1">
    <source>
        <dbReference type="SAM" id="Phobius"/>
    </source>
</evidence>
<dbReference type="PANTHER" id="PTHR12761:SF1">
    <property type="entry name" value="BLOC-3 COMPLEX MEMBER HPS1"/>
    <property type="match status" value="1"/>
</dbReference>
<dbReference type="EMBL" id="CADEBD010000422">
    <property type="protein sequence ID" value="CAB3254737.1"/>
    <property type="molecule type" value="Genomic_DNA"/>
</dbReference>
<dbReference type="PANTHER" id="PTHR12761">
    <property type="entry name" value="HERMANSKY-PUDLAK SYNDROME PROTEIN 1"/>
    <property type="match status" value="1"/>
</dbReference>
<name>A0A8S1BCV7_ARCPL</name>
<comment type="caution">
    <text evidence="3">The sequence shown here is derived from an EMBL/GenBank/DDBJ whole genome shotgun (WGS) entry which is preliminary data.</text>
</comment>
<evidence type="ECO:0000313" key="4">
    <source>
        <dbReference type="Proteomes" id="UP000494256"/>
    </source>
</evidence>
<dbReference type="OrthoDB" id="6630968at2759"/>
<feature type="transmembrane region" description="Helical" evidence="1">
    <location>
        <begin position="434"/>
        <end position="461"/>
    </location>
</feature>
<dbReference type="Pfam" id="PF19036">
    <property type="entry name" value="Fuz_longin_1"/>
    <property type="match status" value="1"/>
</dbReference>
<sequence>MPKSINKINPLNIKASLIFDSANDLVFGKWNSNFINRMKAFGVQESHEIEDDVPDNIKVAQYLAPIITSQRVMAAQFGNTYSVMHCEDNTSLLFDELLDHIFMIIDDGDTDDAHRELLDFKTLVQHTCGLNMSLLHSPIYQQWIATLLESRTKGDTIPGASGIIGETGATAVALNALKTASKDIKLSYNHSHFMLFVGDKLLALYSSRGSEDLAPPDLILLSIQCIAAQEYWQEHGNDTSTGDQQEIVRLPWLSTENSAIVNLSAGSGAPCAPHSLHIAEVAPRITFVVVVDMEMREVGAATQTSYQVLVNIKRVLLQRALEMLPSMLDSLEASLKKTTDALRKNKANGNLCSRLTSRMLELRKSCTTTTPLTPETTATAMQTALETVIEQLKPDIPSVKMDHPLIGLKEVLAPYVDFLCVKAKRYFSLAPYPFQYYIIILLLSLILNTLTPLLFTFMSLVKFNANR</sequence>
<feature type="domain" description="FUZ/MON1/HPS1 first Longin" evidence="2">
    <location>
        <begin position="16"/>
        <end position="131"/>
    </location>
</feature>
<evidence type="ECO:0000313" key="3">
    <source>
        <dbReference type="EMBL" id="CAB3254737.1"/>
    </source>
</evidence>
<keyword evidence="1" id="KW-0472">Membrane</keyword>
<keyword evidence="1" id="KW-1133">Transmembrane helix</keyword>
<gene>
    <name evidence="3" type="ORF">APLA_LOCUS14903</name>
</gene>
<dbReference type="InterPro" id="IPR043972">
    <property type="entry name" value="FUZ/MON1/HPS1_longin_1"/>
</dbReference>
<dbReference type="InterPro" id="IPR026053">
    <property type="entry name" value="HPS1"/>
</dbReference>
<dbReference type="GO" id="GO:0005085">
    <property type="term" value="F:guanyl-nucleotide exchange factor activity"/>
    <property type="evidence" value="ECO:0007669"/>
    <property type="project" value="TreeGrafter"/>
</dbReference>
<dbReference type="AlphaFoldDB" id="A0A8S1BCV7"/>
<proteinExistence type="predicted"/>
<organism evidence="3 4">
    <name type="scientific">Arctia plantaginis</name>
    <name type="common">Wood tiger moth</name>
    <name type="synonym">Phalaena plantaginis</name>
    <dbReference type="NCBI Taxonomy" id="874455"/>
    <lineage>
        <taxon>Eukaryota</taxon>
        <taxon>Metazoa</taxon>
        <taxon>Ecdysozoa</taxon>
        <taxon>Arthropoda</taxon>
        <taxon>Hexapoda</taxon>
        <taxon>Insecta</taxon>
        <taxon>Pterygota</taxon>
        <taxon>Neoptera</taxon>
        <taxon>Endopterygota</taxon>
        <taxon>Lepidoptera</taxon>
        <taxon>Glossata</taxon>
        <taxon>Ditrysia</taxon>
        <taxon>Noctuoidea</taxon>
        <taxon>Erebidae</taxon>
        <taxon>Arctiinae</taxon>
        <taxon>Arctia</taxon>
    </lineage>
</organism>
<dbReference type="GO" id="GO:0016192">
    <property type="term" value="P:vesicle-mediated transport"/>
    <property type="evidence" value="ECO:0007669"/>
    <property type="project" value="InterPro"/>
</dbReference>
<protein>
    <recommendedName>
        <fullName evidence="2">FUZ/MON1/HPS1 first Longin domain-containing protein</fullName>
    </recommendedName>
</protein>
<dbReference type="GO" id="GO:0031085">
    <property type="term" value="C:BLOC-3 complex"/>
    <property type="evidence" value="ECO:0007669"/>
    <property type="project" value="TreeGrafter"/>
</dbReference>
<accession>A0A8S1BCV7</accession>
<dbReference type="Proteomes" id="UP000494256">
    <property type="component" value="Unassembled WGS sequence"/>
</dbReference>
<evidence type="ECO:0000259" key="2">
    <source>
        <dbReference type="Pfam" id="PF19036"/>
    </source>
</evidence>